<protein>
    <recommendedName>
        <fullName evidence="4">Proteasome assembly chaperone 1</fullName>
    </recommendedName>
</protein>
<evidence type="ECO:0000256" key="1">
    <source>
        <dbReference type="SAM" id="MobiDB-lite"/>
    </source>
</evidence>
<name>A0A061H296_9BASI</name>
<dbReference type="GeneID" id="19320656"/>
<dbReference type="Proteomes" id="UP000053664">
    <property type="component" value="Unassembled WGS sequence"/>
</dbReference>
<evidence type="ECO:0000313" key="3">
    <source>
        <dbReference type="Proteomes" id="UP000053664"/>
    </source>
</evidence>
<sequence>MNWDPLSREAAPPRYQVESGSEDEDDHADLTSSLEQREQHTITIELDGAAASATSAGRELVVLVAGAGKAWLTSRGAPAEGGRLRYGQDQQASVHVPADASQPAELFLMPSAALPQTRLAQVAGLVLDRLAPKSLVVVDSYSPAAYGYHRSPQQNQGDRVRFLHSGDFEAQRIAADWEPLEAPDAVIGASAALVSAAALRGVPVLLVQVPDKGPQSHAQLYGSGQGARYTEAAQLEGSSLEAIDAVVGPGRSAKRVAAGAAGAGHAPSLLDFVARRRPALPRGSLGDGGMYM</sequence>
<accession>A0A061H296</accession>
<dbReference type="AlphaFoldDB" id="A0A061H296"/>
<feature type="region of interest" description="Disordered" evidence="1">
    <location>
        <begin position="1"/>
        <end position="36"/>
    </location>
</feature>
<proteinExistence type="predicted"/>
<dbReference type="OrthoDB" id="2546621at2759"/>
<dbReference type="eggNOG" id="ENOG502RCM9">
    <property type="taxonomic scope" value="Eukaryota"/>
</dbReference>
<evidence type="ECO:0000313" key="2">
    <source>
        <dbReference type="EMBL" id="EPQ25910.1"/>
    </source>
</evidence>
<gene>
    <name evidence="2" type="ORF">PFL1_06583</name>
</gene>
<evidence type="ECO:0008006" key="4">
    <source>
        <dbReference type="Google" id="ProtNLM"/>
    </source>
</evidence>
<dbReference type="RefSeq" id="XP_007882317.1">
    <property type="nucleotide sequence ID" value="XM_007884126.1"/>
</dbReference>
<dbReference type="KEGG" id="pfp:PFL1_06583"/>
<reference evidence="2 3" key="1">
    <citation type="journal article" date="2013" name="Plant Cell">
        <title>The transition from a phytopathogenic smut ancestor to an anamorphic biocontrol agent deciphered by comparative whole-genome analysis.</title>
        <authorList>
            <person name="Lefebvre F."/>
            <person name="Joly D.L."/>
            <person name="Labbe C."/>
            <person name="Teichmann B."/>
            <person name="Linning R."/>
            <person name="Belzile F."/>
            <person name="Bakkeren G."/>
            <person name="Belanger R.R."/>
        </authorList>
    </citation>
    <scope>NUCLEOTIDE SEQUENCE [LARGE SCALE GENOMIC DNA]</scope>
    <source>
        <strain evidence="2 3">PF-1</strain>
    </source>
</reference>
<dbReference type="EMBL" id="KE361649">
    <property type="protein sequence ID" value="EPQ25910.1"/>
    <property type="molecule type" value="Genomic_DNA"/>
</dbReference>
<dbReference type="HOGENOM" id="CLU_053566_0_0_1"/>
<organism evidence="2 3">
    <name type="scientific">Pseudozyma flocculosa PF-1</name>
    <dbReference type="NCBI Taxonomy" id="1277687"/>
    <lineage>
        <taxon>Eukaryota</taxon>
        <taxon>Fungi</taxon>
        <taxon>Dikarya</taxon>
        <taxon>Basidiomycota</taxon>
        <taxon>Ustilaginomycotina</taxon>
        <taxon>Ustilaginomycetes</taxon>
        <taxon>Ustilaginales</taxon>
        <taxon>Ustilaginaceae</taxon>
        <taxon>Pseudozyma</taxon>
    </lineage>
</organism>